<dbReference type="KEGG" id="wei:EQG49_11650"/>
<name>A0A4P6YWA0_9LACO</name>
<evidence type="ECO:0000313" key="2">
    <source>
        <dbReference type="Proteomes" id="UP000292886"/>
    </source>
</evidence>
<reference evidence="2" key="1">
    <citation type="submission" date="2019-03" db="EMBL/GenBank/DDBJ databases">
        <title>Weissella sp. 26KH-42 Genome sequencing.</title>
        <authorList>
            <person name="Heo J."/>
            <person name="Kim S.-J."/>
            <person name="Kim J.-S."/>
            <person name="Hong S.-B."/>
            <person name="Kwon S.-W."/>
        </authorList>
    </citation>
    <scope>NUCLEOTIDE SEQUENCE [LARGE SCALE GENOMIC DNA]</scope>
    <source>
        <strain evidence="2">26KH-42</strain>
    </source>
</reference>
<dbReference type="AlphaFoldDB" id="A0A4P6YWA0"/>
<accession>A0A4P6YWA0</accession>
<keyword evidence="2" id="KW-1185">Reference proteome</keyword>
<dbReference type="RefSeq" id="WP_133364138.1">
    <property type="nucleotide sequence ID" value="NZ_CP037940.1"/>
</dbReference>
<dbReference type="EMBL" id="CP037940">
    <property type="protein sequence ID" value="QBO37061.1"/>
    <property type="molecule type" value="Genomic_DNA"/>
</dbReference>
<evidence type="ECO:0000313" key="1">
    <source>
        <dbReference type="EMBL" id="QBO37061.1"/>
    </source>
</evidence>
<gene>
    <name evidence="1" type="ORF">EQG49_11650</name>
</gene>
<protein>
    <submittedName>
        <fullName evidence="1">Uncharacterized protein</fullName>
    </submittedName>
</protein>
<dbReference type="Proteomes" id="UP000292886">
    <property type="component" value="Chromosome"/>
</dbReference>
<proteinExistence type="predicted"/>
<sequence>MSFQKNISLTGTAALTTTLVFGTQMITLPSADASTSVKTPTHEMKINEGVSNNFTPDRSLLAKLDDQFGQNQYHYEYDSDVQKMVFTINTSRSSFDTDFDKLNEVDSWMVEHNLNHLYLLELDEDV</sequence>
<organism evidence="1 2">
    <name type="scientific">Periweissella cryptocerci</name>
    <dbReference type="NCBI Taxonomy" id="2506420"/>
    <lineage>
        <taxon>Bacteria</taxon>
        <taxon>Bacillati</taxon>
        <taxon>Bacillota</taxon>
        <taxon>Bacilli</taxon>
        <taxon>Lactobacillales</taxon>
        <taxon>Lactobacillaceae</taxon>
        <taxon>Periweissella</taxon>
    </lineage>
</organism>